<dbReference type="SMART" id="SM01080">
    <property type="entry name" value="CHASE2"/>
    <property type="match status" value="1"/>
</dbReference>
<name>A0A840R7B6_9GAMM</name>
<gene>
    <name evidence="3" type="ORF">HNQ57_003437</name>
</gene>
<keyword evidence="1" id="KW-0472">Membrane</keyword>
<evidence type="ECO:0000259" key="2">
    <source>
        <dbReference type="SMART" id="SM01080"/>
    </source>
</evidence>
<keyword evidence="4" id="KW-1185">Reference proteome</keyword>
<accession>A0A840R7B6</accession>
<evidence type="ECO:0000313" key="3">
    <source>
        <dbReference type="EMBL" id="MBB5189135.1"/>
    </source>
</evidence>
<dbReference type="EMBL" id="JACHHW010000014">
    <property type="protein sequence ID" value="MBB5189135.1"/>
    <property type="molecule type" value="Genomic_DNA"/>
</dbReference>
<reference evidence="3 4" key="1">
    <citation type="submission" date="2020-08" db="EMBL/GenBank/DDBJ databases">
        <title>Genomic Encyclopedia of Type Strains, Phase IV (KMG-IV): sequencing the most valuable type-strain genomes for metagenomic binning, comparative biology and taxonomic classification.</title>
        <authorList>
            <person name="Goeker M."/>
        </authorList>
    </citation>
    <scope>NUCLEOTIDE SEQUENCE [LARGE SCALE GENOMIC DNA]</scope>
    <source>
        <strain evidence="3 4">DSM 25701</strain>
    </source>
</reference>
<organism evidence="3 4">
    <name type="scientific">Zhongshania antarctica</name>
    <dbReference type="NCBI Taxonomy" id="641702"/>
    <lineage>
        <taxon>Bacteria</taxon>
        <taxon>Pseudomonadati</taxon>
        <taxon>Pseudomonadota</taxon>
        <taxon>Gammaproteobacteria</taxon>
        <taxon>Cellvibrionales</taxon>
        <taxon>Spongiibacteraceae</taxon>
        <taxon>Zhongshania</taxon>
    </lineage>
</organism>
<feature type="transmembrane region" description="Helical" evidence="1">
    <location>
        <begin position="444"/>
        <end position="463"/>
    </location>
</feature>
<proteinExistence type="predicted"/>
<dbReference type="AlphaFoldDB" id="A0A840R7B6"/>
<dbReference type="Proteomes" id="UP000536640">
    <property type="component" value="Unassembled WGS sequence"/>
</dbReference>
<evidence type="ECO:0000313" key="4">
    <source>
        <dbReference type="Proteomes" id="UP000536640"/>
    </source>
</evidence>
<evidence type="ECO:0000256" key="1">
    <source>
        <dbReference type="SAM" id="Phobius"/>
    </source>
</evidence>
<feature type="domain" description="CHASE2" evidence="2">
    <location>
        <begin position="33"/>
        <end position="277"/>
    </location>
</feature>
<keyword evidence="1" id="KW-0812">Transmembrane</keyword>
<sequence length="893" mass="101415">MSSANKPATYRSTFAFSAGFLLLVSVLSWLSIFLPVNHAIYDGLLALGSPNTDKPVLIVSIAPDSDFQGGEQWRDLLDPLFDQGVKAVVLLSQTEADEQWLQDYKDKPELIVASQLQVNELGEYRPMLPSRSAYISPPVKLGYAYRQWLPAVKGANDLVYDGFQSRLTSNTLTEPLNINYWATGLIPEISVDRLLDFGLIKELVQGKVVLIGDAPAAGTPGYSVPIKEYADGLSELQIQAYITHSVLSDKGLLYLPAIQALLFSISILFIFVACFLWVLPRQTIFVSLLFFIVFLLLTWLAAVRWQLLLPITQVLLILFGVLLYLINQRYRNERQLVSELVAEAHAMLAEKIVPQPLLVSDERWQRMMVFVGQQLLISRSVFLELDEDSNRLKVAQFYNASANDIEERRRDYGRSPYVDARNAGVPVKSVKRLFFKLNPDEEEWIVPLYYAGILLGFWVVTVTSKSYESVRNLTAIMNDISERISELLFHSSKASMRERRSGLRRQLSTIDRVSHVRRQVKSVFKSVFARMNVLENISKHSSTASGMYSLFGNLLYANLQFEDIARALKIDIYKNSVIDILTQVSELDMVTAGSYLFEVLHHEERVEIPMEQKVRGHQYAIRIMPLHIDAEQWQGEAGSANRPTGVILELIDISSSKESSELEQDRLHYFSDNLRLKLLSIWRRDYDLEGATDESDEVKFERDRHNEQMAKTLEAIEKMSSGFELKRRETEPQNICKTVQRVLEKNENNLARRQLTFSLKKPVISPLVWAKDQDLKNVLQSAVNLLSDDALMNTEISIEISEFWDGDSRGAKINLSNKGYGIPSEEFEKIAQKLMGGEISAESHSSLRRFLERKSTVENWANIDINTALGRGYQIQISLEGFSINNLTAGTQK</sequence>
<feature type="transmembrane region" description="Helical" evidence="1">
    <location>
        <begin position="253"/>
        <end position="277"/>
    </location>
</feature>
<keyword evidence="1" id="KW-1133">Transmembrane helix</keyword>
<feature type="transmembrane region" description="Helical" evidence="1">
    <location>
        <begin position="307"/>
        <end position="326"/>
    </location>
</feature>
<dbReference type="InterPro" id="IPR007890">
    <property type="entry name" value="CHASE2"/>
</dbReference>
<protein>
    <submittedName>
        <fullName evidence="3">CHASE2 domain-containing sensor protein</fullName>
    </submittedName>
</protein>
<dbReference type="RefSeq" id="WP_184464981.1">
    <property type="nucleotide sequence ID" value="NZ_JACHHW010000014.1"/>
</dbReference>
<feature type="transmembrane region" description="Helical" evidence="1">
    <location>
        <begin position="12"/>
        <end position="34"/>
    </location>
</feature>
<comment type="caution">
    <text evidence="3">The sequence shown here is derived from an EMBL/GenBank/DDBJ whole genome shotgun (WGS) entry which is preliminary data.</text>
</comment>
<feature type="transmembrane region" description="Helical" evidence="1">
    <location>
        <begin position="284"/>
        <end position="301"/>
    </location>
</feature>